<evidence type="ECO:0000313" key="5">
    <source>
        <dbReference type="Proteomes" id="UP001295740"/>
    </source>
</evidence>
<evidence type="ECO:0000313" key="4">
    <source>
        <dbReference type="EMBL" id="CAJ2506302.1"/>
    </source>
</evidence>
<feature type="chain" id="PRO_5042608579" evidence="3">
    <location>
        <begin position="27"/>
        <end position="589"/>
    </location>
</feature>
<organism evidence="4 5">
    <name type="scientific">Anthostomella pinea</name>
    <dbReference type="NCBI Taxonomy" id="933095"/>
    <lineage>
        <taxon>Eukaryota</taxon>
        <taxon>Fungi</taxon>
        <taxon>Dikarya</taxon>
        <taxon>Ascomycota</taxon>
        <taxon>Pezizomycotina</taxon>
        <taxon>Sordariomycetes</taxon>
        <taxon>Xylariomycetidae</taxon>
        <taxon>Xylariales</taxon>
        <taxon>Xylariaceae</taxon>
        <taxon>Anthostomella</taxon>
    </lineage>
</organism>
<sequence>MPPPTLATLVRSTWLTLLGIIDVCQRCIPVHLHSSSTPIWSHTGLWSVSLSSVSGISAINSDDSKDQNYASLHDYFPIVSPLVESSLEAYPCDKKKPECSQCIRVSKKCPGYRDQLSLMFRDESTKVIQKAHAQWGTSGSPIDGGQGSSSGSPSSQTSWSPSFPLAPASETQSPSAEYPASATSTTSHSMIPVKLPRRVEPNLDQRGLSFYINRYLLNHPDSPRTSDDLATYCNDADASQSVMIAVGLAGMSNLLGNKSMNLTARSKYVTALKQTGQLVASGGNSFAAISKPLRSIIILALFEVVQGKGSKVSHGSANTHINGAVALLRSVLPVPGAPNGGARGVLQLMFSMFIPAHMTDTPLPPGFFECLELYERPNTNDLIQQLLMLENVYDGLESRLLEAYPFTVNRGDYPAEAVFRGKWHSYSELWGARLWNHYRWARILLNQMIVKFTFDYPHSSSRLISPGQRIRCYAVLERMAEDILVSTPSHWHHPIVDTPTAQIFEAVGAGGAGAVGLPSLLWHVATAGCAPNVPPEFWQWSYDMLQVVWKDMGMQHAVALSDVMREHRAKLDKEALGTMIKVEDEEKDW</sequence>
<gene>
    <name evidence="4" type="ORF">KHLLAP_LOCUS6770</name>
</gene>
<evidence type="ECO:0000256" key="1">
    <source>
        <dbReference type="ARBA" id="ARBA00023242"/>
    </source>
</evidence>
<name>A0AAI8YIT6_9PEZI</name>
<dbReference type="PANTHER" id="PTHR38791">
    <property type="entry name" value="ZN(II)2CYS6 TRANSCRIPTION FACTOR (EUROFUNG)-RELATED-RELATED"/>
    <property type="match status" value="1"/>
</dbReference>
<evidence type="ECO:0000256" key="2">
    <source>
        <dbReference type="SAM" id="MobiDB-lite"/>
    </source>
</evidence>
<feature type="compositionally biased region" description="Low complexity" evidence="2">
    <location>
        <begin position="149"/>
        <end position="162"/>
    </location>
</feature>
<dbReference type="AlphaFoldDB" id="A0AAI8YIT6"/>
<dbReference type="Proteomes" id="UP001295740">
    <property type="component" value="Unassembled WGS sequence"/>
</dbReference>
<dbReference type="GO" id="GO:0008270">
    <property type="term" value="F:zinc ion binding"/>
    <property type="evidence" value="ECO:0007669"/>
    <property type="project" value="InterPro"/>
</dbReference>
<dbReference type="GO" id="GO:0000981">
    <property type="term" value="F:DNA-binding transcription factor activity, RNA polymerase II-specific"/>
    <property type="evidence" value="ECO:0007669"/>
    <property type="project" value="InterPro"/>
</dbReference>
<reference evidence="4" key="1">
    <citation type="submission" date="2023-10" db="EMBL/GenBank/DDBJ databases">
        <authorList>
            <person name="Hackl T."/>
        </authorList>
    </citation>
    <scope>NUCLEOTIDE SEQUENCE</scope>
</reference>
<comment type="caution">
    <text evidence="4">The sequence shown here is derived from an EMBL/GenBank/DDBJ whole genome shotgun (WGS) entry which is preliminary data.</text>
</comment>
<accession>A0AAI8YIT6</accession>
<evidence type="ECO:0000256" key="3">
    <source>
        <dbReference type="SAM" id="SignalP"/>
    </source>
</evidence>
<feature type="compositionally biased region" description="Polar residues" evidence="2">
    <location>
        <begin position="169"/>
        <end position="189"/>
    </location>
</feature>
<dbReference type="InterPro" id="IPR001138">
    <property type="entry name" value="Zn2Cys6_DnaBD"/>
</dbReference>
<dbReference type="PANTHER" id="PTHR38791:SF5">
    <property type="entry name" value="TRANSCRIPTION FACTOR DBAG-RELATED"/>
    <property type="match status" value="1"/>
</dbReference>
<proteinExistence type="predicted"/>
<keyword evidence="3" id="KW-0732">Signal</keyword>
<feature type="signal peptide" evidence="3">
    <location>
        <begin position="1"/>
        <end position="26"/>
    </location>
</feature>
<feature type="region of interest" description="Disordered" evidence="2">
    <location>
        <begin position="131"/>
        <end position="198"/>
    </location>
</feature>
<keyword evidence="5" id="KW-1185">Reference proteome</keyword>
<keyword evidence="1" id="KW-0539">Nucleus</keyword>
<dbReference type="EMBL" id="CAUWAG010000008">
    <property type="protein sequence ID" value="CAJ2506302.1"/>
    <property type="molecule type" value="Genomic_DNA"/>
</dbReference>
<dbReference type="InterPro" id="IPR053175">
    <property type="entry name" value="DHMBA_Reg_Transcription_Factor"/>
</dbReference>
<protein>
    <submittedName>
        <fullName evidence="4">Uu.00g004320.m01.CDS01</fullName>
    </submittedName>
</protein>
<dbReference type="CDD" id="cd00067">
    <property type="entry name" value="GAL4"/>
    <property type="match status" value="1"/>
</dbReference>